<dbReference type="OrthoDB" id="884581at2"/>
<dbReference type="Pfam" id="PF14534">
    <property type="entry name" value="DUF4440"/>
    <property type="match status" value="1"/>
</dbReference>
<dbReference type="InterPro" id="IPR032710">
    <property type="entry name" value="NTF2-like_dom_sf"/>
</dbReference>
<dbReference type="SUPFAM" id="SSF54427">
    <property type="entry name" value="NTF2-like"/>
    <property type="match status" value="1"/>
</dbReference>
<name>A0A4Z0Q539_9BACT</name>
<accession>A0A4Z0Q539</accession>
<evidence type="ECO:0000259" key="2">
    <source>
        <dbReference type="Pfam" id="PF14534"/>
    </source>
</evidence>
<gene>
    <name evidence="3" type="ORF">E5K00_00885</name>
</gene>
<dbReference type="EMBL" id="SRLC01000001">
    <property type="protein sequence ID" value="TGE23802.1"/>
    <property type="molecule type" value="Genomic_DNA"/>
</dbReference>
<evidence type="ECO:0000313" key="4">
    <source>
        <dbReference type="Proteomes" id="UP000297549"/>
    </source>
</evidence>
<keyword evidence="4" id="KW-1185">Reference proteome</keyword>
<protein>
    <submittedName>
        <fullName evidence="3">Nuclear transport factor 2 family protein</fullName>
    </submittedName>
</protein>
<proteinExistence type="predicted"/>
<dbReference type="InterPro" id="IPR011944">
    <property type="entry name" value="Steroid_delta5-4_isomerase"/>
</dbReference>
<dbReference type="InterPro" id="IPR027843">
    <property type="entry name" value="DUF4440"/>
</dbReference>
<comment type="caution">
    <text evidence="3">The sequence shown here is derived from an EMBL/GenBank/DDBJ whole genome shotgun (WGS) entry which is preliminary data.</text>
</comment>
<dbReference type="RefSeq" id="WP_135460749.1">
    <property type="nucleotide sequence ID" value="NZ_SRLC01000001.1"/>
</dbReference>
<dbReference type="Proteomes" id="UP000297549">
    <property type="component" value="Unassembled WGS sequence"/>
</dbReference>
<evidence type="ECO:0000313" key="3">
    <source>
        <dbReference type="EMBL" id="TGE23802.1"/>
    </source>
</evidence>
<feature type="signal peptide" evidence="1">
    <location>
        <begin position="1"/>
        <end position="19"/>
    </location>
</feature>
<organism evidence="3 4">
    <name type="scientific">Hymenobacter aquaticus</name>
    <dbReference type="NCBI Taxonomy" id="1867101"/>
    <lineage>
        <taxon>Bacteria</taxon>
        <taxon>Pseudomonadati</taxon>
        <taxon>Bacteroidota</taxon>
        <taxon>Cytophagia</taxon>
        <taxon>Cytophagales</taxon>
        <taxon>Hymenobacteraceae</taxon>
        <taxon>Hymenobacter</taxon>
    </lineage>
</organism>
<dbReference type="Gene3D" id="3.10.450.50">
    <property type="match status" value="1"/>
</dbReference>
<reference evidence="3 4" key="1">
    <citation type="submission" date="2019-04" db="EMBL/GenBank/DDBJ databases">
        <authorList>
            <person name="Feng G."/>
            <person name="Zhang J."/>
            <person name="Zhu H."/>
        </authorList>
    </citation>
    <scope>NUCLEOTIDE SEQUENCE [LARGE SCALE GENOMIC DNA]</scope>
    <source>
        <strain evidence="3 4">JCM 31653</strain>
    </source>
</reference>
<dbReference type="AlphaFoldDB" id="A0A4Z0Q539"/>
<evidence type="ECO:0000256" key="1">
    <source>
        <dbReference type="SAM" id="SignalP"/>
    </source>
</evidence>
<sequence>MKRTLCLLFFALSCTLAVGQQKAAAKAADSEKTKAALIQLDQDWGAATVRNDLAFVQKLVADDCLFTEADGTVGTKAEMMADMQSGKSKTISNQPTEYNVRLFGPDMAVIRHNITTTGTENGKDASGEFRRMHVLVRRDGRWQVIDSQSVRVGPVSMASKP</sequence>
<dbReference type="NCBIfam" id="TIGR02246">
    <property type="entry name" value="SgcJ/EcaC family oxidoreductase"/>
    <property type="match status" value="1"/>
</dbReference>
<feature type="chain" id="PRO_5021379149" evidence="1">
    <location>
        <begin position="20"/>
        <end position="161"/>
    </location>
</feature>
<feature type="domain" description="DUF4440" evidence="2">
    <location>
        <begin position="38"/>
        <end position="144"/>
    </location>
</feature>
<keyword evidence="1" id="KW-0732">Signal</keyword>